<dbReference type="Gene3D" id="1.10.510.10">
    <property type="entry name" value="Transferase(Phosphotransferase) domain 1"/>
    <property type="match status" value="1"/>
</dbReference>
<feature type="domain" description="Protein kinase" evidence="2">
    <location>
        <begin position="122"/>
        <end position="429"/>
    </location>
</feature>
<proteinExistence type="predicted"/>
<gene>
    <name evidence="3" type="ORF">GGE06_006080</name>
</gene>
<dbReference type="AlphaFoldDB" id="A0A7W7XEC7"/>
<feature type="region of interest" description="Disordered" evidence="1">
    <location>
        <begin position="1"/>
        <end position="86"/>
    </location>
</feature>
<protein>
    <recommendedName>
        <fullName evidence="2">Protein kinase domain-containing protein</fullName>
    </recommendedName>
</protein>
<dbReference type="InterPro" id="IPR027417">
    <property type="entry name" value="P-loop_NTPase"/>
</dbReference>
<reference evidence="3 4" key="1">
    <citation type="submission" date="2020-08" db="EMBL/GenBank/DDBJ databases">
        <title>Genomic Encyclopedia of Type Strains, Phase III (KMG-III): the genomes of soil and plant-associated and newly described type strains.</title>
        <authorList>
            <person name="Whitman W."/>
        </authorList>
    </citation>
    <scope>NUCLEOTIDE SEQUENCE [LARGE SCALE GENOMIC DNA]</scope>
    <source>
        <strain evidence="3 4">SFB5A</strain>
    </source>
</reference>
<feature type="region of interest" description="Disordered" evidence="1">
    <location>
        <begin position="382"/>
        <end position="437"/>
    </location>
</feature>
<name>A0A7W7XEC7_9ACTN</name>
<feature type="compositionally biased region" description="Polar residues" evidence="1">
    <location>
        <begin position="29"/>
        <end position="38"/>
    </location>
</feature>
<comment type="caution">
    <text evidence="3">The sequence shown here is derived from an EMBL/GenBank/DDBJ whole genome shotgun (WGS) entry which is preliminary data.</text>
</comment>
<dbReference type="Proteomes" id="UP000582643">
    <property type="component" value="Unassembled WGS sequence"/>
</dbReference>
<accession>A0A7W7XEC7</accession>
<sequence>MTDPNHPNHPSDPSDPNRRDDADHPAYQNRPSDPSRPTGQGYPDQSFGPDQPPGPDPVGDPNHSGDPNQPLGPEHPDHLSEPTTPTHPYYQELEFLTPWEVPARFAVRYGEDHRPPGRPGVLARRATLGAGAHVLQYRLAPSAQGDPQAYALLEREVEAAVALERRYGGAKFGAVFARIVGFDLTAPEPFVLYRPPAGRPLSDWAGRLGAEDQERITGQLAMAVRLLAESGLVHRAIAPDTVRWDGSRIRLCEPYAAQRAGEAREPFGGAPWASPEQRAGHGAADPRDDLWSVAELAYYLLAGRPDRGEGPPADLADYRRLAALGQSGFFAARAADRPRPAELLRLLHVPDPLASGSGAVDPHHRWRAEYDRQIARKRAATGGAPLPVEAEEPPPPPPRPGRPTLRDRIFGGGESSRPTAPAVPPEPAAPPPSRSRMCPHCLLPVEYDERLLVTIDAKGNRIPLDLSAERRPGHVADALRKAYHLCPHTVDGDEEHELPVPYLTNGEPLSVALVGSSSVGKTHLLAAMLGEVELGGLEPYGLKCRPLNPEAHRTFVRERVQRLKEGQQLGRTGQQTFARFADGLLVSAGGAPPRPVVFFDLAGEDLAQDGEVGRFLMGVDAFIFVLDPLRALRLPGLDPVREQSGLRRRDLGDEAFTTVLNRIPRQRGGLVAAPAALAVNKSDLVRFEPAVYRWLGRALPGRHDPEALRAESRDAYAFLAQHASAAWLKPFDDCADCTLHFVAATGGQARGDRFPHGARPRRVLAPLLSLFAHCGLLPGAEPMEGIVR</sequence>
<dbReference type="Gene3D" id="3.40.50.300">
    <property type="entry name" value="P-loop containing nucleotide triphosphate hydrolases"/>
    <property type="match status" value="1"/>
</dbReference>
<evidence type="ECO:0000256" key="1">
    <source>
        <dbReference type="SAM" id="MobiDB-lite"/>
    </source>
</evidence>
<dbReference type="PROSITE" id="PS50011">
    <property type="entry name" value="PROTEIN_KINASE_DOM"/>
    <property type="match status" value="1"/>
</dbReference>
<keyword evidence="4" id="KW-1185">Reference proteome</keyword>
<dbReference type="SUPFAM" id="SSF56112">
    <property type="entry name" value="Protein kinase-like (PK-like)"/>
    <property type="match status" value="1"/>
</dbReference>
<organism evidence="3 4">
    <name type="scientific">Streptomyces nymphaeiformis</name>
    <dbReference type="NCBI Taxonomy" id="2663842"/>
    <lineage>
        <taxon>Bacteria</taxon>
        <taxon>Bacillati</taxon>
        <taxon>Actinomycetota</taxon>
        <taxon>Actinomycetes</taxon>
        <taxon>Kitasatosporales</taxon>
        <taxon>Streptomycetaceae</taxon>
        <taxon>Streptomyces</taxon>
    </lineage>
</organism>
<feature type="compositionally biased region" description="Basic and acidic residues" evidence="1">
    <location>
        <begin position="15"/>
        <end position="24"/>
    </location>
</feature>
<feature type="compositionally biased region" description="Pro residues" evidence="1">
    <location>
        <begin position="421"/>
        <end position="433"/>
    </location>
</feature>
<dbReference type="GO" id="GO:0005524">
    <property type="term" value="F:ATP binding"/>
    <property type="evidence" value="ECO:0007669"/>
    <property type="project" value="InterPro"/>
</dbReference>
<evidence type="ECO:0000259" key="2">
    <source>
        <dbReference type="PROSITE" id="PS50011"/>
    </source>
</evidence>
<evidence type="ECO:0000313" key="4">
    <source>
        <dbReference type="Proteomes" id="UP000582643"/>
    </source>
</evidence>
<feature type="region of interest" description="Disordered" evidence="1">
    <location>
        <begin position="266"/>
        <end position="286"/>
    </location>
</feature>
<dbReference type="SUPFAM" id="SSF52540">
    <property type="entry name" value="P-loop containing nucleoside triphosphate hydrolases"/>
    <property type="match status" value="1"/>
</dbReference>
<dbReference type="EMBL" id="JACHJY010000009">
    <property type="protein sequence ID" value="MBB4985130.1"/>
    <property type="molecule type" value="Genomic_DNA"/>
</dbReference>
<dbReference type="InterPro" id="IPR011009">
    <property type="entry name" value="Kinase-like_dom_sf"/>
</dbReference>
<dbReference type="InterPro" id="IPR000719">
    <property type="entry name" value="Prot_kinase_dom"/>
</dbReference>
<evidence type="ECO:0000313" key="3">
    <source>
        <dbReference type="EMBL" id="MBB4985130.1"/>
    </source>
</evidence>
<dbReference type="RefSeq" id="WP_312883355.1">
    <property type="nucleotide sequence ID" value="NZ_JACHJY010000009.1"/>
</dbReference>
<dbReference type="GO" id="GO:0004672">
    <property type="term" value="F:protein kinase activity"/>
    <property type="evidence" value="ECO:0007669"/>
    <property type="project" value="InterPro"/>
</dbReference>